<dbReference type="EMBL" id="JBHTMP010000074">
    <property type="protein sequence ID" value="MFD1325325.1"/>
    <property type="molecule type" value="Genomic_DNA"/>
</dbReference>
<keyword evidence="1" id="KW-0472">Membrane</keyword>
<accession>A0ABW3YP49</accession>
<proteinExistence type="predicted"/>
<dbReference type="RefSeq" id="WP_377577473.1">
    <property type="nucleotide sequence ID" value="NZ_JBHTMP010000074.1"/>
</dbReference>
<sequence length="198" mass="19879">MNPGHPRIVLSVGYPRGRTGRLVTVSILGAVVVGLCCCLGGILGLLAGGGDNSALPPIFALGLATVAAVGLGLMIASIARVGAWLDGTRLTVRGLTSRTVDLQTARSVTLAATADSNTGIASDGGVVVTGGVTRTPVLTVVGPEATVRLRLRSREGVLIPASEMAALAGALSVAQCPGAREAASWLQAMASDPRTMLM</sequence>
<dbReference type="Proteomes" id="UP001597260">
    <property type="component" value="Unassembled WGS sequence"/>
</dbReference>
<keyword evidence="1" id="KW-0812">Transmembrane</keyword>
<feature type="transmembrane region" description="Helical" evidence="1">
    <location>
        <begin position="21"/>
        <end position="46"/>
    </location>
</feature>
<name>A0ABW3YP49_9ACTN</name>
<protein>
    <submittedName>
        <fullName evidence="2">Uncharacterized protein</fullName>
    </submittedName>
</protein>
<evidence type="ECO:0000313" key="2">
    <source>
        <dbReference type="EMBL" id="MFD1325325.1"/>
    </source>
</evidence>
<feature type="transmembrane region" description="Helical" evidence="1">
    <location>
        <begin position="58"/>
        <end position="79"/>
    </location>
</feature>
<evidence type="ECO:0000256" key="1">
    <source>
        <dbReference type="SAM" id="Phobius"/>
    </source>
</evidence>
<evidence type="ECO:0000313" key="3">
    <source>
        <dbReference type="Proteomes" id="UP001597260"/>
    </source>
</evidence>
<organism evidence="2 3">
    <name type="scientific">Micromonospora sonneratiae</name>
    <dbReference type="NCBI Taxonomy" id="1184706"/>
    <lineage>
        <taxon>Bacteria</taxon>
        <taxon>Bacillati</taxon>
        <taxon>Actinomycetota</taxon>
        <taxon>Actinomycetes</taxon>
        <taxon>Micromonosporales</taxon>
        <taxon>Micromonosporaceae</taxon>
        <taxon>Micromonospora</taxon>
    </lineage>
</organism>
<comment type="caution">
    <text evidence="2">The sequence shown here is derived from an EMBL/GenBank/DDBJ whole genome shotgun (WGS) entry which is preliminary data.</text>
</comment>
<gene>
    <name evidence="2" type="ORF">ACFQ4H_29995</name>
</gene>
<reference evidence="3" key="1">
    <citation type="journal article" date="2019" name="Int. J. Syst. Evol. Microbiol.">
        <title>The Global Catalogue of Microorganisms (GCM) 10K type strain sequencing project: providing services to taxonomists for standard genome sequencing and annotation.</title>
        <authorList>
            <consortium name="The Broad Institute Genomics Platform"/>
            <consortium name="The Broad Institute Genome Sequencing Center for Infectious Disease"/>
            <person name="Wu L."/>
            <person name="Ma J."/>
        </authorList>
    </citation>
    <scope>NUCLEOTIDE SEQUENCE [LARGE SCALE GENOMIC DNA]</scope>
    <source>
        <strain evidence="3">JCM 31037</strain>
    </source>
</reference>
<keyword evidence="3" id="KW-1185">Reference proteome</keyword>
<keyword evidence="1" id="KW-1133">Transmembrane helix</keyword>